<feature type="region of interest" description="Disordered" evidence="1">
    <location>
        <begin position="502"/>
        <end position="527"/>
    </location>
</feature>
<keyword evidence="4" id="KW-1185">Reference proteome</keyword>
<sequence length="527" mass="59373">MLSDLQFAEPLWFLLFLPISLLLFLLWRSRIQALSLAGQGIIASHLVRVFSLQGNKKASFKPILFALIGTSLVIIAIAGPQIQLAGNEKINAPLIIALDLSISMEGEQPSGFSHLQRGKLIVDQLLQQGFNRPVSLLAFAGSSHQVLPVSEQLPLLRLYLGYLAPSVMPEEGDDLNQLLVEVNRIKDGQQFGYDLLIISDGFSVNKVDFNQAKKTNNVLLVALTDTAAQQAKSLDIEVLTGKYLDSADSSLYQRLTDLTENHRAGEQVLTNIGYWLLYPVLLIALYFFRRGFNLHWAAMIVLVVNLSPNTAEAAFIDWWMTADQQGAYYFNKQDYKEAAIRFQDPNWQAAAYVYAKDYRKAAVIYEQQDDLIGLFNLAVTNSEGRNYHRAQKLYQLLLKIDPDNADALNNLRIITALIEEIKLTAENQQEEKPPSESADSEDMVDEQLAADRDQIGQVTVELETLSLDELLGSERKKEQWLRDISRDPKLFLGAKFQAEYNKQDNEKYNKQLNIDNKQLKGTGGMNE</sequence>
<dbReference type="InterPro" id="IPR036465">
    <property type="entry name" value="vWFA_dom_sf"/>
</dbReference>
<feature type="transmembrane region" description="Helical" evidence="2">
    <location>
        <begin position="63"/>
        <end position="82"/>
    </location>
</feature>
<keyword evidence="2" id="KW-0812">Transmembrane</keyword>
<evidence type="ECO:0000313" key="4">
    <source>
        <dbReference type="Proteomes" id="UP000327424"/>
    </source>
</evidence>
<dbReference type="KEGG" id="mmaa:FR932_10810"/>
<evidence type="ECO:0000313" key="3">
    <source>
        <dbReference type="EMBL" id="QFI40269.1"/>
    </source>
</evidence>
<dbReference type="SUPFAM" id="SSF53300">
    <property type="entry name" value="vWA-like"/>
    <property type="match status" value="1"/>
</dbReference>
<accession>A0A5J6WQ87</accession>
<dbReference type="Gene3D" id="1.25.40.10">
    <property type="entry name" value="Tetratricopeptide repeat domain"/>
    <property type="match status" value="1"/>
</dbReference>
<dbReference type="InterPro" id="IPR011990">
    <property type="entry name" value="TPR-like_helical_dom_sf"/>
</dbReference>
<proteinExistence type="predicted"/>
<feature type="transmembrane region" description="Helical" evidence="2">
    <location>
        <begin position="7"/>
        <end position="27"/>
    </location>
</feature>
<dbReference type="Gene3D" id="3.40.50.410">
    <property type="entry name" value="von Willebrand factor, type A domain"/>
    <property type="match status" value="1"/>
</dbReference>
<organism evidence="3 4">
    <name type="scientific">Moritella marina ATCC 15381</name>
    <dbReference type="NCBI Taxonomy" id="1202962"/>
    <lineage>
        <taxon>Bacteria</taxon>
        <taxon>Pseudomonadati</taxon>
        <taxon>Pseudomonadota</taxon>
        <taxon>Gammaproteobacteria</taxon>
        <taxon>Alteromonadales</taxon>
        <taxon>Moritellaceae</taxon>
        <taxon>Moritella</taxon>
    </lineage>
</organism>
<evidence type="ECO:0008006" key="5">
    <source>
        <dbReference type="Google" id="ProtNLM"/>
    </source>
</evidence>
<dbReference type="OrthoDB" id="9807628at2"/>
<feature type="region of interest" description="Disordered" evidence="1">
    <location>
        <begin position="425"/>
        <end position="444"/>
    </location>
</feature>
<reference evidence="3 4" key="1">
    <citation type="submission" date="2019-09" db="EMBL/GenBank/DDBJ databases">
        <title>Hybrid Assembly of the complete Genome of the Deep-Sea Bacterium Moritella marina from long Nanopore and Illumina reads.</title>
        <authorList>
            <person name="Magin S."/>
            <person name="Georgoulis A."/>
            <person name="Papadimitriou K."/>
            <person name="Iliakis G."/>
            <person name="Vorgias C.E."/>
        </authorList>
    </citation>
    <scope>NUCLEOTIDE SEQUENCE [LARGE SCALE GENOMIC DNA]</scope>
    <source>
        <strain evidence="3 4">MP-1</strain>
    </source>
</reference>
<feature type="compositionally biased region" description="Basic and acidic residues" evidence="1">
    <location>
        <begin position="425"/>
        <end position="434"/>
    </location>
</feature>
<dbReference type="SUPFAM" id="SSF48452">
    <property type="entry name" value="TPR-like"/>
    <property type="match status" value="1"/>
</dbReference>
<dbReference type="EMBL" id="CP044399">
    <property type="protein sequence ID" value="QFI40269.1"/>
    <property type="molecule type" value="Genomic_DNA"/>
</dbReference>
<gene>
    <name evidence="3" type="ORF">FR932_10810</name>
</gene>
<keyword evidence="2" id="KW-0472">Membrane</keyword>
<dbReference type="Proteomes" id="UP000327424">
    <property type="component" value="Chromosome"/>
</dbReference>
<evidence type="ECO:0000256" key="1">
    <source>
        <dbReference type="SAM" id="MobiDB-lite"/>
    </source>
</evidence>
<dbReference type="AlphaFoldDB" id="A0A5J6WQ87"/>
<protein>
    <recommendedName>
        <fullName evidence="5">VWA domain-containing protein</fullName>
    </recommendedName>
</protein>
<evidence type="ECO:0000256" key="2">
    <source>
        <dbReference type="SAM" id="Phobius"/>
    </source>
</evidence>
<name>A0A5J6WQ87_MORMI</name>
<keyword evidence="2" id="KW-1133">Transmembrane helix</keyword>